<dbReference type="SMART" id="SM01012">
    <property type="entry name" value="ANTAR"/>
    <property type="match status" value="1"/>
</dbReference>
<keyword evidence="1" id="KW-0805">Transcription regulation</keyword>
<dbReference type="KEGG" id="salf:SMD44_04727"/>
<dbReference type="InterPro" id="IPR012074">
    <property type="entry name" value="GAF_ANTAR"/>
</dbReference>
<dbReference type="Gene3D" id="3.30.450.40">
    <property type="match status" value="1"/>
</dbReference>
<dbReference type="Gene3D" id="1.10.10.10">
    <property type="entry name" value="Winged helix-like DNA-binding domain superfamily/Winged helix DNA-binding domain"/>
    <property type="match status" value="1"/>
</dbReference>
<sequence length="250" mass="26443">MTDARAIYVLELVSREAVRRGGRVDVRDVCAAAVRALPVEGAGISARSSPALRHVLHTTDRISGELEELQLSLGEGPCVDAITSGMPVLSGDLSAAELHARWPAFAPSAYAAGASALFALPLAVGATMPGVLDLYSVRPGLLDDEVLADALAFADAATTLMLFSPGDVAWQGPRSSAMQEALGFDQYRAEVDQAVGMLTEQLGVGVEEAAVRLRAYAYSHSLKVADVAVEVVARRLRFEPDGTARLREKE</sequence>
<evidence type="ECO:0000256" key="1">
    <source>
        <dbReference type="ARBA" id="ARBA00023015"/>
    </source>
</evidence>
<evidence type="ECO:0000313" key="5">
    <source>
        <dbReference type="Proteomes" id="UP000195880"/>
    </source>
</evidence>
<evidence type="ECO:0000313" key="4">
    <source>
        <dbReference type="EMBL" id="ARX85268.1"/>
    </source>
</evidence>
<gene>
    <name evidence="4" type="ORF">SMD44_04727</name>
</gene>
<dbReference type="Proteomes" id="UP000195880">
    <property type="component" value="Chromosome"/>
</dbReference>
<keyword evidence="2" id="KW-0804">Transcription</keyword>
<proteinExistence type="predicted"/>
<evidence type="ECO:0000259" key="3">
    <source>
        <dbReference type="PROSITE" id="PS50921"/>
    </source>
</evidence>
<dbReference type="SUPFAM" id="SSF55781">
    <property type="entry name" value="GAF domain-like"/>
    <property type="match status" value="1"/>
</dbReference>
<evidence type="ECO:0000256" key="2">
    <source>
        <dbReference type="ARBA" id="ARBA00023163"/>
    </source>
</evidence>
<feature type="domain" description="ANTAR" evidence="3">
    <location>
        <begin position="171"/>
        <end position="232"/>
    </location>
</feature>
<dbReference type="InterPro" id="IPR036388">
    <property type="entry name" value="WH-like_DNA-bd_sf"/>
</dbReference>
<dbReference type="RefSeq" id="WP_087885199.1">
    <property type="nucleotide sequence ID" value="NZ_CP021748.1"/>
</dbReference>
<accession>A0A1Z1WFW4</accession>
<dbReference type="AlphaFoldDB" id="A0A1Z1WFW4"/>
<dbReference type="GO" id="GO:0003723">
    <property type="term" value="F:RNA binding"/>
    <property type="evidence" value="ECO:0007669"/>
    <property type="project" value="InterPro"/>
</dbReference>
<reference evidence="4 5" key="1">
    <citation type="submission" date="2017-05" db="EMBL/GenBank/DDBJ databases">
        <title>Streptomyces alboflavus Genome sequencing and assembly.</title>
        <authorList>
            <person name="Wang Y."/>
            <person name="Du B."/>
            <person name="Ding Y."/>
            <person name="Liu H."/>
            <person name="Hou Q."/>
            <person name="Liu K."/>
            <person name="Wang C."/>
            <person name="Yao L."/>
        </authorList>
    </citation>
    <scope>NUCLEOTIDE SEQUENCE [LARGE SCALE GENOMIC DNA]</scope>
    <source>
        <strain evidence="4 5">MDJK44</strain>
    </source>
</reference>
<protein>
    <recommendedName>
        <fullName evidence="3">ANTAR domain-containing protein</fullName>
    </recommendedName>
</protein>
<dbReference type="InterPro" id="IPR005561">
    <property type="entry name" value="ANTAR"/>
</dbReference>
<name>A0A1Z1WFW4_9ACTN</name>
<dbReference type="OrthoDB" id="7466251at2"/>
<dbReference type="PIRSF" id="PIRSF036625">
    <property type="entry name" value="GAF_ANTAR"/>
    <property type="match status" value="1"/>
</dbReference>
<keyword evidence="5" id="KW-1185">Reference proteome</keyword>
<organism evidence="4 5">
    <name type="scientific">Streptomyces alboflavus</name>
    <dbReference type="NCBI Taxonomy" id="67267"/>
    <lineage>
        <taxon>Bacteria</taxon>
        <taxon>Bacillati</taxon>
        <taxon>Actinomycetota</taxon>
        <taxon>Actinomycetes</taxon>
        <taxon>Kitasatosporales</taxon>
        <taxon>Streptomycetaceae</taxon>
        <taxon>Streptomyces</taxon>
    </lineage>
</organism>
<dbReference type="InterPro" id="IPR029016">
    <property type="entry name" value="GAF-like_dom_sf"/>
</dbReference>
<dbReference type="EMBL" id="CP021748">
    <property type="protein sequence ID" value="ARX85268.1"/>
    <property type="molecule type" value="Genomic_DNA"/>
</dbReference>
<dbReference type="Pfam" id="PF03861">
    <property type="entry name" value="ANTAR"/>
    <property type="match status" value="1"/>
</dbReference>
<dbReference type="PROSITE" id="PS50921">
    <property type="entry name" value="ANTAR"/>
    <property type="match status" value="1"/>
</dbReference>